<gene>
    <name evidence="4" type="ORF">ACFYWW_00270</name>
</gene>
<keyword evidence="2" id="KW-0472">Membrane</keyword>
<keyword evidence="2" id="KW-0812">Transmembrane</keyword>
<reference evidence="4 5" key="1">
    <citation type="submission" date="2024-10" db="EMBL/GenBank/DDBJ databases">
        <title>The Natural Products Discovery Center: Release of the First 8490 Sequenced Strains for Exploring Actinobacteria Biosynthetic Diversity.</title>
        <authorList>
            <person name="Kalkreuter E."/>
            <person name="Kautsar S.A."/>
            <person name="Yang D."/>
            <person name="Bader C.D."/>
            <person name="Teijaro C.N."/>
            <person name="Fluegel L."/>
            <person name="Davis C.M."/>
            <person name="Simpson J.R."/>
            <person name="Lauterbach L."/>
            <person name="Steele A.D."/>
            <person name="Gui C."/>
            <person name="Meng S."/>
            <person name="Li G."/>
            <person name="Viehrig K."/>
            <person name="Ye F."/>
            <person name="Su P."/>
            <person name="Kiefer A.F."/>
            <person name="Nichols A."/>
            <person name="Cepeda A.J."/>
            <person name="Yan W."/>
            <person name="Fan B."/>
            <person name="Jiang Y."/>
            <person name="Adhikari A."/>
            <person name="Zheng C.-J."/>
            <person name="Schuster L."/>
            <person name="Cowan T.M."/>
            <person name="Smanski M.J."/>
            <person name="Chevrette M.G."/>
            <person name="De Carvalho L.P.S."/>
            <person name="Shen B."/>
        </authorList>
    </citation>
    <scope>NUCLEOTIDE SEQUENCE [LARGE SCALE GENOMIC DNA]</scope>
    <source>
        <strain evidence="4 5">NPDC003029</strain>
    </source>
</reference>
<evidence type="ECO:0000313" key="5">
    <source>
        <dbReference type="Proteomes" id="UP001601976"/>
    </source>
</evidence>
<feature type="compositionally biased region" description="Pro residues" evidence="1">
    <location>
        <begin position="64"/>
        <end position="73"/>
    </location>
</feature>
<evidence type="ECO:0000256" key="2">
    <source>
        <dbReference type="SAM" id="Phobius"/>
    </source>
</evidence>
<evidence type="ECO:0000313" key="4">
    <source>
        <dbReference type="EMBL" id="MFF3337154.1"/>
    </source>
</evidence>
<name>A0ABW6R6N5_9ACTN</name>
<organism evidence="4 5">
    <name type="scientific">Streptomyces flavidovirens</name>
    <dbReference type="NCBI Taxonomy" id="67298"/>
    <lineage>
        <taxon>Bacteria</taxon>
        <taxon>Bacillati</taxon>
        <taxon>Actinomycetota</taxon>
        <taxon>Actinomycetes</taxon>
        <taxon>Kitasatosporales</taxon>
        <taxon>Streptomycetaceae</taxon>
        <taxon>Streptomyces</taxon>
    </lineage>
</organism>
<dbReference type="RefSeq" id="WP_387892948.1">
    <property type="nucleotide sequence ID" value="NZ_JBIAPK010000001.1"/>
</dbReference>
<dbReference type="InterPro" id="IPR046253">
    <property type="entry name" value="DUF6286"/>
</dbReference>
<feature type="transmembrane region" description="Helical" evidence="2">
    <location>
        <begin position="155"/>
        <end position="180"/>
    </location>
</feature>
<evidence type="ECO:0000256" key="1">
    <source>
        <dbReference type="SAM" id="MobiDB-lite"/>
    </source>
</evidence>
<proteinExistence type="predicted"/>
<comment type="caution">
    <text evidence="4">The sequence shown here is derived from an EMBL/GenBank/DDBJ whole genome shotgun (WGS) entry which is preliminary data.</text>
</comment>
<feature type="compositionally biased region" description="Low complexity" evidence="1">
    <location>
        <begin position="43"/>
        <end position="63"/>
    </location>
</feature>
<accession>A0ABW6R6N5</accession>
<keyword evidence="2" id="KW-1133">Transmembrane helix</keyword>
<dbReference type="Proteomes" id="UP001601976">
    <property type="component" value="Unassembled WGS sequence"/>
</dbReference>
<protein>
    <submittedName>
        <fullName evidence="4">DUF6286 domain-containing protein</fullName>
    </submittedName>
</protein>
<evidence type="ECO:0000259" key="3">
    <source>
        <dbReference type="Pfam" id="PF19803"/>
    </source>
</evidence>
<sequence>MSEPDIGDLGDLGDSGRTQRLPIIERAQEPSGTPGSPAPPGSAGPRGSAGPTGSAGPLASAGPPDSPHSPGPPVLGNSSSATGYDPVPTLQEEDGWRAGRFWSARRVPAALVALVVLGAAGLLLYDIAAVRAGHPAMQWRRELADGLATRPLDNVWVLVGAGVAAALGLWLLLFAVTPGLRAILPMRRTSADTRAGLDRRAAAMMLRDRAMEVSGVQSVRVAVGRSRVRVRAVSHFRELDDVHEDLDTVLAAAIQQLGLAGRPGLSVRVGRPAKKG</sequence>
<dbReference type="Pfam" id="PF19803">
    <property type="entry name" value="DUF6286"/>
    <property type="match status" value="1"/>
</dbReference>
<feature type="region of interest" description="Disordered" evidence="1">
    <location>
        <begin position="1"/>
        <end position="90"/>
    </location>
</feature>
<keyword evidence="5" id="KW-1185">Reference proteome</keyword>
<dbReference type="EMBL" id="JBIAPK010000001">
    <property type="protein sequence ID" value="MFF3337154.1"/>
    <property type="molecule type" value="Genomic_DNA"/>
</dbReference>
<feature type="domain" description="DUF6286" evidence="3">
    <location>
        <begin position="166"/>
        <end position="269"/>
    </location>
</feature>
<feature type="transmembrane region" description="Helical" evidence="2">
    <location>
        <begin position="107"/>
        <end position="125"/>
    </location>
</feature>